<organism evidence="7 8">
    <name type="scientific">Candida oxycetoniae</name>
    <dbReference type="NCBI Taxonomy" id="497107"/>
    <lineage>
        <taxon>Eukaryota</taxon>
        <taxon>Fungi</taxon>
        <taxon>Dikarya</taxon>
        <taxon>Ascomycota</taxon>
        <taxon>Saccharomycotina</taxon>
        <taxon>Pichiomycetes</taxon>
        <taxon>Debaryomycetaceae</taxon>
        <taxon>Candida/Lodderomyces clade</taxon>
        <taxon>Candida</taxon>
    </lineage>
</organism>
<evidence type="ECO:0000256" key="6">
    <source>
        <dbReference type="SAM" id="MobiDB-lite"/>
    </source>
</evidence>
<dbReference type="GO" id="GO:0005739">
    <property type="term" value="C:mitochondrion"/>
    <property type="evidence" value="ECO:0007669"/>
    <property type="project" value="UniProtKB-SubCell"/>
</dbReference>
<dbReference type="InterPro" id="IPR029427">
    <property type="entry name" value="AIM23"/>
</dbReference>
<gene>
    <name evidence="7" type="ORF">KGF56_002903</name>
</gene>
<keyword evidence="4" id="KW-0809">Transit peptide</keyword>
<feature type="compositionally biased region" description="Basic and acidic residues" evidence="6">
    <location>
        <begin position="331"/>
        <end position="346"/>
    </location>
</feature>
<comment type="similarity">
    <text evidence="2">Belongs to the AIM23 family.</text>
</comment>
<dbReference type="EMBL" id="JAHUZD010000105">
    <property type="protein sequence ID" value="KAI3404264.2"/>
    <property type="molecule type" value="Genomic_DNA"/>
</dbReference>
<dbReference type="Proteomes" id="UP001202479">
    <property type="component" value="Unassembled WGS sequence"/>
</dbReference>
<sequence>MTLPVNRLLSLSLLPKRLISKSSKICGSRELPNQSRKQYDYNSFTARNNNGNYKRSSSSSLQQQQQQQQQRQQKYQRQSRNGFDLQKILEKGSEKVQDAFISVLSKISQASPNYQVETVTPSGLVKVHLQEILKDLNLSNEGIQLIQRNSSSDRGGRSLILPLVKKCKTEEMIRSYNEELASRKELELLNLGSRKTIKMLDQKLKAKQKQSMEKTIFITWGISLRDLKLQKFNELKTRLSKGEKLNLYIVYDKRKMNLKVDEIYKDKESLDLEMKRRELVKSSVESLLDEEDLDWKWNCEGSLRTKLVYNISAANVPEKQKNTPKAVNTSSEKKTNKIENKSRKEKVNEEDLDALYSIKIED</sequence>
<evidence type="ECO:0000256" key="5">
    <source>
        <dbReference type="ARBA" id="ARBA00023128"/>
    </source>
</evidence>
<evidence type="ECO:0000313" key="7">
    <source>
        <dbReference type="EMBL" id="KAI3404264.2"/>
    </source>
</evidence>
<evidence type="ECO:0000256" key="3">
    <source>
        <dbReference type="ARBA" id="ARBA00013994"/>
    </source>
</evidence>
<feature type="region of interest" description="Disordered" evidence="6">
    <location>
        <begin position="47"/>
        <end position="77"/>
    </location>
</feature>
<comment type="caution">
    <text evidence="7">The sequence shown here is derived from an EMBL/GenBank/DDBJ whole genome shotgun (WGS) entry which is preliminary data.</text>
</comment>
<protein>
    <recommendedName>
        <fullName evidence="3">Altered inheritance of mitochondria protein 23, mitochondrial</fullName>
    </recommendedName>
</protein>
<keyword evidence="5" id="KW-0496">Mitochondrion</keyword>
<dbReference type="Pfam" id="PF14877">
    <property type="entry name" value="mIF3"/>
    <property type="match status" value="1"/>
</dbReference>
<dbReference type="GeneID" id="73380520"/>
<keyword evidence="8" id="KW-1185">Reference proteome</keyword>
<comment type="subcellular location">
    <subcellularLocation>
        <location evidence="1">Mitochondrion</location>
    </subcellularLocation>
</comment>
<evidence type="ECO:0000256" key="1">
    <source>
        <dbReference type="ARBA" id="ARBA00004173"/>
    </source>
</evidence>
<dbReference type="RefSeq" id="XP_049180009.1">
    <property type="nucleotide sequence ID" value="XM_049324180.1"/>
</dbReference>
<accession>A0AAI9SWX7</accession>
<proteinExistence type="inferred from homology"/>
<dbReference type="AlphaFoldDB" id="A0AAI9SWX7"/>
<reference evidence="7" key="1">
    <citation type="journal article" date="2022" name="DNA Res.">
        <title>Genome analysis of five recently described species of the CUG-Ser clade uncovers Candida theae as a new hybrid lineage with pathogenic potential in the Candida parapsilosis species complex.</title>
        <authorList>
            <person name="Mixao V."/>
            <person name="Del Olmo V."/>
            <person name="Hegedusova E."/>
            <person name="Saus E."/>
            <person name="Pryszcz L."/>
            <person name="Cillingova A."/>
            <person name="Nosek J."/>
            <person name="Gabaldon T."/>
        </authorList>
    </citation>
    <scope>NUCLEOTIDE SEQUENCE</scope>
    <source>
        <strain evidence="7">CBS 10844</strain>
    </source>
</reference>
<evidence type="ECO:0000313" key="8">
    <source>
        <dbReference type="Proteomes" id="UP001202479"/>
    </source>
</evidence>
<evidence type="ECO:0000256" key="4">
    <source>
        <dbReference type="ARBA" id="ARBA00022946"/>
    </source>
</evidence>
<name>A0AAI9SWX7_9ASCO</name>
<feature type="compositionally biased region" description="Low complexity" evidence="6">
    <location>
        <begin position="55"/>
        <end position="77"/>
    </location>
</feature>
<feature type="region of interest" description="Disordered" evidence="6">
    <location>
        <begin position="318"/>
        <end position="346"/>
    </location>
</feature>
<evidence type="ECO:0000256" key="2">
    <source>
        <dbReference type="ARBA" id="ARBA00008476"/>
    </source>
</evidence>